<organism evidence="2 3">
    <name type="scientific">Synaphobranchus kaupii</name>
    <name type="common">Kaup's arrowtooth eel</name>
    <dbReference type="NCBI Taxonomy" id="118154"/>
    <lineage>
        <taxon>Eukaryota</taxon>
        <taxon>Metazoa</taxon>
        <taxon>Chordata</taxon>
        <taxon>Craniata</taxon>
        <taxon>Vertebrata</taxon>
        <taxon>Euteleostomi</taxon>
        <taxon>Actinopterygii</taxon>
        <taxon>Neopterygii</taxon>
        <taxon>Teleostei</taxon>
        <taxon>Anguilliformes</taxon>
        <taxon>Synaphobranchidae</taxon>
        <taxon>Synaphobranchus</taxon>
    </lineage>
</organism>
<dbReference type="AlphaFoldDB" id="A0A9Q1GE58"/>
<name>A0A9Q1GE58_SYNKA</name>
<comment type="caution">
    <text evidence="2">The sequence shown here is derived from an EMBL/GenBank/DDBJ whole genome shotgun (WGS) entry which is preliminary data.</text>
</comment>
<protein>
    <submittedName>
        <fullName evidence="2">Uncharacterized protein</fullName>
    </submittedName>
</protein>
<feature type="region of interest" description="Disordered" evidence="1">
    <location>
        <begin position="86"/>
        <end position="117"/>
    </location>
</feature>
<reference evidence="2" key="1">
    <citation type="journal article" date="2023" name="Science">
        <title>Genome structures resolve the early diversification of teleost fishes.</title>
        <authorList>
            <person name="Parey E."/>
            <person name="Louis A."/>
            <person name="Montfort J."/>
            <person name="Bouchez O."/>
            <person name="Roques C."/>
            <person name="Iampietro C."/>
            <person name="Lluch J."/>
            <person name="Castinel A."/>
            <person name="Donnadieu C."/>
            <person name="Desvignes T."/>
            <person name="Floi Bucao C."/>
            <person name="Jouanno E."/>
            <person name="Wen M."/>
            <person name="Mejri S."/>
            <person name="Dirks R."/>
            <person name="Jansen H."/>
            <person name="Henkel C."/>
            <person name="Chen W.J."/>
            <person name="Zahm M."/>
            <person name="Cabau C."/>
            <person name="Klopp C."/>
            <person name="Thompson A.W."/>
            <person name="Robinson-Rechavi M."/>
            <person name="Braasch I."/>
            <person name="Lecointre G."/>
            <person name="Bobe J."/>
            <person name="Postlethwait J.H."/>
            <person name="Berthelot C."/>
            <person name="Roest Crollius H."/>
            <person name="Guiguen Y."/>
        </authorList>
    </citation>
    <scope>NUCLEOTIDE SEQUENCE</scope>
    <source>
        <strain evidence="2">WJC10195</strain>
    </source>
</reference>
<proteinExistence type="predicted"/>
<keyword evidence="3" id="KW-1185">Reference proteome</keyword>
<evidence type="ECO:0000313" key="2">
    <source>
        <dbReference type="EMBL" id="KAJ8382043.1"/>
    </source>
</evidence>
<sequence length="148" mass="16034">MKTLAAEGKIQRAAQCTKALAIYQCSGYSTKFTNVLGVDVSHGLALKAVLCAACSPAGWQVIGSAQIRVLKLLTVQIAHSLWPHTRAGTTRPPAQSLISGPIRAETKPSQARPGQAKRRRWFPQFLTREAKTQHRTGRTSAVLGFRDG</sequence>
<dbReference type="Proteomes" id="UP001152622">
    <property type="component" value="Chromosome 1"/>
</dbReference>
<accession>A0A9Q1GE58</accession>
<evidence type="ECO:0000256" key="1">
    <source>
        <dbReference type="SAM" id="MobiDB-lite"/>
    </source>
</evidence>
<evidence type="ECO:0000313" key="3">
    <source>
        <dbReference type="Proteomes" id="UP001152622"/>
    </source>
</evidence>
<dbReference type="EMBL" id="JAINUF010000001">
    <property type="protein sequence ID" value="KAJ8382043.1"/>
    <property type="molecule type" value="Genomic_DNA"/>
</dbReference>
<gene>
    <name evidence="2" type="ORF">SKAU_G00028210</name>
</gene>